<keyword evidence="2" id="KW-0813">Transport</keyword>
<dbReference type="SUPFAM" id="SSF103473">
    <property type="entry name" value="MFS general substrate transporter"/>
    <property type="match status" value="1"/>
</dbReference>
<comment type="similarity">
    <text evidence="6">Belongs to the major facilitator superfamily. Allantoate permease family.</text>
</comment>
<evidence type="ECO:0000256" key="2">
    <source>
        <dbReference type="ARBA" id="ARBA00022448"/>
    </source>
</evidence>
<evidence type="ECO:0000313" key="9">
    <source>
        <dbReference type="Proteomes" id="UP000568158"/>
    </source>
</evidence>
<dbReference type="GO" id="GO:0022857">
    <property type="term" value="F:transmembrane transporter activity"/>
    <property type="evidence" value="ECO:0007669"/>
    <property type="project" value="InterPro"/>
</dbReference>
<dbReference type="FunFam" id="1.20.1250.20:FF:000065">
    <property type="entry name" value="Putative MFS pantothenate transporter"/>
    <property type="match status" value="1"/>
</dbReference>
<accession>A0A8H6ETB5</accession>
<feature type="transmembrane region" description="Helical" evidence="7">
    <location>
        <begin position="167"/>
        <end position="184"/>
    </location>
</feature>
<reference evidence="8 9" key="1">
    <citation type="journal article" date="2020" name="Appl. Microbiol. Biotechnol.">
        <title>Targeted gene deletion in Brettanomyces bruxellensis with an expression-free CRISPR-Cas9 system.</title>
        <authorList>
            <person name="Varela C."/>
            <person name="Bartel C."/>
            <person name="Onetto C."/>
            <person name="Borneman A."/>
        </authorList>
    </citation>
    <scope>NUCLEOTIDE SEQUENCE [LARGE SCALE GENOMIC DNA]</scope>
    <source>
        <strain evidence="8 9">AWRI1613</strain>
    </source>
</reference>
<evidence type="ECO:0000256" key="5">
    <source>
        <dbReference type="ARBA" id="ARBA00023136"/>
    </source>
</evidence>
<evidence type="ECO:0000256" key="4">
    <source>
        <dbReference type="ARBA" id="ARBA00022989"/>
    </source>
</evidence>
<keyword evidence="3 7" id="KW-0812">Transmembrane</keyword>
<evidence type="ECO:0000256" key="3">
    <source>
        <dbReference type="ARBA" id="ARBA00022692"/>
    </source>
</evidence>
<dbReference type="Gene3D" id="1.20.1250.20">
    <property type="entry name" value="MFS general substrate transporter like domains"/>
    <property type="match status" value="1"/>
</dbReference>
<gene>
    <name evidence="8" type="ORF">HII12_003063</name>
</gene>
<keyword evidence="4 7" id="KW-1133">Transmembrane helix</keyword>
<comment type="caution">
    <text evidence="8">The sequence shown here is derived from an EMBL/GenBank/DDBJ whole genome shotgun (WGS) entry which is preliminary data.</text>
</comment>
<dbReference type="InterPro" id="IPR011701">
    <property type="entry name" value="MFS"/>
</dbReference>
<dbReference type="PANTHER" id="PTHR43791">
    <property type="entry name" value="PERMEASE-RELATED"/>
    <property type="match status" value="1"/>
</dbReference>
<evidence type="ECO:0000256" key="1">
    <source>
        <dbReference type="ARBA" id="ARBA00004141"/>
    </source>
</evidence>
<organism evidence="8 9">
    <name type="scientific">Dekkera bruxellensis</name>
    <name type="common">Brettanomyces custersii</name>
    <dbReference type="NCBI Taxonomy" id="5007"/>
    <lineage>
        <taxon>Eukaryota</taxon>
        <taxon>Fungi</taxon>
        <taxon>Dikarya</taxon>
        <taxon>Ascomycota</taxon>
        <taxon>Saccharomycotina</taxon>
        <taxon>Pichiomycetes</taxon>
        <taxon>Pichiales</taxon>
        <taxon>Pichiaceae</taxon>
        <taxon>Brettanomyces</taxon>
    </lineage>
</organism>
<dbReference type="EMBL" id="JABCYN010000030">
    <property type="protein sequence ID" value="KAF6009520.1"/>
    <property type="molecule type" value="Genomic_DNA"/>
</dbReference>
<name>A0A8H6ETB5_DEKBR</name>
<dbReference type="AlphaFoldDB" id="A0A8H6ETB5"/>
<sequence>MSEKNSVKESGSTPSVISKSIGDTEAVRYDHWYDGFVRLFIWYPSYLSKKEKTLDKSNITNAYVTGMKEEINFGGNDLSYAKSLYSAGYIVSMCFGIMFVTRPWARFMLPTLETVWGVLTFCEAAVKTPAQLFALRFLIGLAEGPIFPSIVYTLGSWYKRDEVYRRVMVFSISSLLGSMFSGYLQSAAYTNLSGKGGLSGWKWGFVIDGIFTVPIALFSFILFPGTVEQAGNVFWLNNEQWDLAKERRVFLRWHVHYFTAFWVLLNVVALPDGTGFPLWLEANSPAIYSTTQVNNYPTIQSAVGVVAQFVLVGLTDTFSIYPFLTITQILFIISYASLAAWNIPIGYRWFCFMIVGFDAVNQSIVSGQINRSCRRDAEERAFVIGYSDAVSQAMNIWTNIVFFPTELAPEFHRGYIASTVAAVIMLFLPILSWYGDRWDRKHYGNDITLVSTVDEADLEVETDKIAADPLNKTKDII</sequence>
<dbReference type="InterPro" id="IPR036259">
    <property type="entry name" value="MFS_trans_sf"/>
</dbReference>
<proteinExistence type="inferred from homology"/>
<dbReference type="Proteomes" id="UP000568158">
    <property type="component" value="Unassembled WGS sequence"/>
</dbReference>
<comment type="subcellular location">
    <subcellularLocation>
        <location evidence="1">Membrane</location>
        <topology evidence="1">Multi-pass membrane protein</topology>
    </subcellularLocation>
</comment>
<feature type="transmembrane region" description="Helical" evidence="7">
    <location>
        <begin position="381"/>
        <end position="403"/>
    </location>
</feature>
<protein>
    <recommendedName>
        <fullName evidence="10">MFS general substrate transporter</fullName>
    </recommendedName>
</protein>
<evidence type="ECO:0000256" key="6">
    <source>
        <dbReference type="ARBA" id="ARBA00037968"/>
    </source>
</evidence>
<feature type="transmembrane region" description="Helical" evidence="7">
    <location>
        <begin position="321"/>
        <end position="341"/>
    </location>
</feature>
<feature type="transmembrane region" description="Helical" evidence="7">
    <location>
        <begin position="204"/>
        <end position="223"/>
    </location>
</feature>
<dbReference type="Pfam" id="PF07690">
    <property type="entry name" value="MFS_1"/>
    <property type="match status" value="1"/>
</dbReference>
<feature type="transmembrane region" description="Helical" evidence="7">
    <location>
        <begin position="132"/>
        <end position="155"/>
    </location>
</feature>
<dbReference type="PANTHER" id="PTHR43791:SF39">
    <property type="entry name" value="TRANSPORTER LIZ1_SEO1, PUTATIVE (AFU_ORTHOLOGUE AFUA_3G00980)-RELATED"/>
    <property type="match status" value="1"/>
</dbReference>
<evidence type="ECO:0000313" key="8">
    <source>
        <dbReference type="EMBL" id="KAF6009520.1"/>
    </source>
</evidence>
<feature type="transmembrane region" description="Helical" evidence="7">
    <location>
        <begin position="83"/>
        <end position="100"/>
    </location>
</feature>
<evidence type="ECO:0000256" key="7">
    <source>
        <dbReference type="SAM" id="Phobius"/>
    </source>
</evidence>
<keyword evidence="5 7" id="KW-0472">Membrane</keyword>
<feature type="transmembrane region" description="Helical" evidence="7">
    <location>
        <begin position="415"/>
        <end position="434"/>
    </location>
</feature>
<feature type="transmembrane region" description="Helical" evidence="7">
    <location>
        <begin position="255"/>
        <end position="276"/>
    </location>
</feature>
<evidence type="ECO:0008006" key="10">
    <source>
        <dbReference type="Google" id="ProtNLM"/>
    </source>
</evidence>
<dbReference type="GO" id="GO:0016020">
    <property type="term" value="C:membrane"/>
    <property type="evidence" value="ECO:0007669"/>
    <property type="project" value="UniProtKB-SubCell"/>
</dbReference>